<accession>A0A4S4M1E1</accession>
<dbReference type="OrthoDB" id="6247875at2759"/>
<name>A0A4S4M1E1_9AGAM</name>
<dbReference type="Gene3D" id="1.10.30.10">
    <property type="entry name" value="High mobility group box domain"/>
    <property type="match status" value="1"/>
</dbReference>
<dbReference type="CDD" id="cd01389">
    <property type="entry name" value="HMG-box_ROX1-like"/>
    <property type="match status" value="1"/>
</dbReference>
<dbReference type="GO" id="GO:0001228">
    <property type="term" value="F:DNA-binding transcription activator activity, RNA polymerase II-specific"/>
    <property type="evidence" value="ECO:0007669"/>
    <property type="project" value="TreeGrafter"/>
</dbReference>
<dbReference type="EMBL" id="SGPL01000086">
    <property type="protein sequence ID" value="THH18118.1"/>
    <property type="molecule type" value="Genomic_DNA"/>
</dbReference>
<dbReference type="Proteomes" id="UP000310158">
    <property type="component" value="Unassembled WGS sequence"/>
</dbReference>
<protein>
    <recommendedName>
        <fullName evidence="5">HMG box domain-containing protein</fullName>
    </recommendedName>
</protein>
<organism evidence="6 7">
    <name type="scientific">Bondarzewia mesenterica</name>
    <dbReference type="NCBI Taxonomy" id="1095465"/>
    <lineage>
        <taxon>Eukaryota</taxon>
        <taxon>Fungi</taxon>
        <taxon>Dikarya</taxon>
        <taxon>Basidiomycota</taxon>
        <taxon>Agaricomycotina</taxon>
        <taxon>Agaricomycetes</taxon>
        <taxon>Russulales</taxon>
        <taxon>Bondarzewiaceae</taxon>
        <taxon>Bondarzewia</taxon>
    </lineage>
</organism>
<comment type="caution">
    <text evidence="6">The sequence shown here is derived from an EMBL/GenBank/DDBJ whole genome shotgun (WGS) entry which is preliminary data.</text>
</comment>
<dbReference type="SUPFAM" id="SSF47095">
    <property type="entry name" value="HMG-box"/>
    <property type="match status" value="1"/>
</dbReference>
<evidence type="ECO:0000259" key="5">
    <source>
        <dbReference type="PROSITE" id="PS50118"/>
    </source>
</evidence>
<evidence type="ECO:0000313" key="6">
    <source>
        <dbReference type="EMBL" id="THH18118.1"/>
    </source>
</evidence>
<feature type="compositionally biased region" description="Basic and acidic residues" evidence="4">
    <location>
        <begin position="106"/>
        <end position="119"/>
    </location>
</feature>
<dbReference type="InterPro" id="IPR009071">
    <property type="entry name" value="HMG_box_dom"/>
</dbReference>
<dbReference type="PANTHER" id="PTHR10270">
    <property type="entry name" value="SOX TRANSCRIPTION FACTOR"/>
    <property type="match status" value="1"/>
</dbReference>
<dbReference type="SMART" id="SM00398">
    <property type="entry name" value="HMG"/>
    <property type="match status" value="1"/>
</dbReference>
<feature type="compositionally biased region" description="Low complexity" evidence="4">
    <location>
        <begin position="199"/>
        <end position="209"/>
    </location>
</feature>
<keyword evidence="7" id="KW-1185">Reference proteome</keyword>
<feature type="compositionally biased region" description="Polar residues" evidence="4">
    <location>
        <begin position="226"/>
        <end position="240"/>
    </location>
</feature>
<dbReference type="PANTHER" id="PTHR10270:SF161">
    <property type="entry name" value="SEX-DETERMINING REGION Y PROTEIN"/>
    <property type="match status" value="1"/>
</dbReference>
<feature type="region of interest" description="Disordered" evidence="4">
    <location>
        <begin position="100"/>
        <end position="119"/>
    </location>
</feature>
<feature type="compositionally biased region" description="Low complexity" evidence="4">
    <location>
        <begin position="176"/>
        <end position="193"/>
    </location>
</feature>
<dbReference type="GO" id="GO:0005634">
    <property type="term" value="C:nucleus"/>
    <property type="evidence" value="ECO:0007669"/>
    <property type="project" value="UniProtKB-UniRule"/>
</dbReference>
<proteinExistence type="predicted"/>
<keyword evidence="2" id="KW-0804">Transcription</keyword>
<dbReference type="PROSITE" id="PS50118">
    <property type="entry name" value="HMG_BOX_2"/>
    <property type="match status" value="1"/>
</dbReference>
<dbReference type="AlphaFoldDB" id="A0A4S4M1E1"/>
<reference evidence="6 7" key="1">
    <citation type="submission" date="2019-02" db="EMBL/GenBank/DDBJ databases">
        <title>Genome sequencing of the rare red list fungi Bondarzewia mesenterica.</title>
        <authorList>
            <person name="Buettner E."/>
            <person name="Kellner H."/>
        </authorList>
    </citation>
    <scope>NUCLEOTIDE SEQUENCE [LARGE SCALE GENOMIC DNA]</scope>
    <source>
        <strain evidence="6 7">DSM 108281</strain>
    </source>
</reference>
<keyword evidence="1 3" id="KW-0238">DNA-binding</keyword>
<keyword evidence="3" id="KW-0539">Nucleus</keyword>
<dbReference type="InterPro" id="IPR036910">
    <property type="entry name" value="HMG_box_dom_sf"/>
</dbReference>
<feature type="DNA-binding region" description="HMG box" evidence="3">
    <location>
        <begin position="18"/>
        <end position="101"/>
    </location>
</feature>
<feature type="region of interest" description="Disordered" evidence="4">
    <location>
        <begin position="174"/>
        <end position="193"/>
    </location>
</feature>
<dbReference type="InterPro" id="IPR050140">
    <property type="entry name" value="SRY-related_HMG-box_TF-like"/>
</dbReference>
<feature type="region of interest" description="Disordered" evidence="4">
    <location>
        <begin position="199"/>
        <end position="243"/>
    </location>
</feature>
<evidence type="ECO:0000256" key="3">
    <source>
        <dbReference type="PROSITE-ProRule" id="PRU00267"/>
    </source>
</evidence>
<evidence type="ECO:0000256" key="2">
    <source>
        <dbReference type="ARBA" id="ARBA00023163"/>
    </source>
</evidence>
<evidence type="ECO:0000256" key="1">
    <source>
        <dbReference type="ARBA" id="ARBA00023125"/>
    </source>
</evidence>
<evidence type="ECO:0000256" key="4">
    <source>
        <dbReference type="SAM" id="MobiDB-lite"/>
    </source>
</evidence>
<feature type="domain" description="HMG box" evidence="5">
    <location>
        <begin position="18"/>
        <end position="101"/>
    </location>
</feature>
<dbReference type="GO" id="GO:0000978">
    <property type="term" value="F:RNA polymerase II cis-regulatory region sequence-specific DNA binding"/>
    <property type="evidence" value="ECO:0007669"/>
    <property type="project" value="TreeGrafter"/>
</dbReference>
<dbReference type="Pfam" id="PF00505">
    <property type="entry name" value="HMG_box"/>
    <property type="match status" value="1"/>
</dbReference>
<gene>
    <name evidence="6" type="ORF">EW146_g2819</name>
</gene>
<feature type="region of interest" description="Disordered" evidence="4">
    <location>
        <begin position="288"/>
        <end position="318"/>
    </location>
</feature>
<evidence type="ECO:0000313" key="7">
    <source>
        <dbReference type="Proteomes" id="UP000310158"/>
    </source>
</evidence>
<sequence length="439" mass="48246">MPRVPSSAKALRKKDAHIPRPPNAFIIFRRLHSTAIKEQLVASSRAVGEGADVENSNIAQAALSKTASTLWRAMSREEQQPYYNLAEVEKQEHATLYPDYQYAPKKKAEKEKNSRQTKAEVELLETSERFEGKATIAPALRQPNTVDFSVASSSAVRLDDLLCSSGTDNAQAVVFPSSSESTPSSSTVSSRAASMYRVSRSPASSSRPHQPLPGWQCWETSPPPHRNNSTAVADTSSHPSHYTPYRTQCRMPFSQPLAGCPGQDFVDVQAMDLSQSQIEDLLALLSYSDNRNQPGHPRSTDAPQPPRPVVDGEESGIPPSATVFEGLDRNNIPQLPPIGQLTAFLLSDPWPGTRILAYGRQSQRLEPNLGAFGSYSGDGTVGPWSSRLFSRLGDYIRHFACTADRSSYSRAGVFLSMFLILTHSFFIRLSGFFIPPHPI</sequence>
<dbReference type="GO" id="GO:0030154">
    <property type="term" value="P:cell differentiation"/>
    <property type="evidence" value="ECO:0007669"/>
    <property type="project" value="TreeGrafter"/>
</dbReference>